<protein>
    <recommendedName>
        <fullName evidence="9">Galectin-4</fullName>
    </recommendedName>
</protein>
<sequence>MAERGTVSAVSLGLRCPHQAWRPFVPAPIAYSRRLTPPVSGNGGSVCGCSAIRQLAYPACCAPYSGSSKALPTSVSPGLTASSNLGLNLRPMSAFAEEEASKASPEEAPGHSYESLRVTAAQKHVLHVQLNRPEKRNAMNKAFWREMVVCFNKIAEDSDCRVVVISGAGKMFSSGIDLMDMASDLLQPTGDDSARISWHLHSLLTRYQETFSIIEKCPKPVIAAIHGGCIGGGVDLITACDIRYSTRDSFFQVKEVDVGLAADVGTLQRLPKVIGNQSLVNELAYTARKMMADEALESGLVSRLFPDKESMLDAAFTLAAEISSKSPVAVQSTKINLIYSRDHSVMESLNYMEKSPAQPLKMAFVPAPGYQPTYNPTLPYHNPIPGGLRVGMSIYIQGVASEHMKRFFVNFEVGQGQGADVAFHFNPRFDGWDKVVLNSKQNGSWGKEERKMSMPFRKGAAFELVFTVMTEHFKVVVNGTPFHEFKHRIPLQMVTHLHVDGDLMLQSINFIGGQPPSNQMPMPAQAYPVSTCWWVMDFPSSPGQYYQQQSRLPVKMLGCCVFFPQPVPFNGRLQGGLIARRTIIIKGYIPPTAKSFVINFKVGSSGDVALHINPRMTEGAVVRNSFLNGSWGSEERKVSYNPFGPGQFFDLSVRCGADRFKVYADGQHLFDFSHRLSAFQRVDLVEIHGDVTLSYVQI</sequence>
<keyword evidence="5" id="KW-0276">Fatty acid metabolism</keyword>
<gene>
    <name evidence="12" type="ORF">E5288_WYG020178</name>
</gene>
<dbReference type="FunFam" id="2.60.120.200:FF:000124">
    <property type="entry name" value="Galectin-4"/>
    <property type="match status" value="2"/>
</dbReference>
<dbReference type="GO" id="GO:0005739">
    <property type="term" value="C:mitochondrion"/>
    <property type="evidence" value="ECO:0007669"/>
    <property type="project" value="TreeGrafter"/>
</dbReference>
<dbReference type="PROSITE" id="PS51304">
    <property type="entry name" value="GALECTIN"/>
    <property type="match status" value="2"/>
</dbReference>
<keyword evidence="7" id="KW-0413">Isomerase</keyword>
<accession>A0A6B0S2G9</accession>
<reference evidence="12" key="1">
    <citation type="submission" date="2019-10" db="EMBL/GenBank/DDBJ databases">
        <title>The sequence and de novo assembly of the wild yak genome.</title>
        <authorList>
            <person name="Liu Y."/>
        </authorList>
    </citation>
    <scope>NUCLEOTIDE SEQUENCE [LARGE SCALE GENOMIC DNA]</scope>
    <source>
        <strain evidence="12">WY2019</strain>
    </source>
</reference>
<dbReference type="CDD" id="cd00070">
    <property type="entry name" value="GLECT"/>
    <property type="match status" value="2"/>
</dbReference>
<evidence type="ECO:0000256" key="4">
    <source>
        <dbReference type="ARBA" id="ARBA00022737"/>
    </source>
</evidence>
<keyword evidence="13" id="KW-1185">Reference proteome</keyword>
<dbReference type="GO" id="GO:0006631">
    <property type="term" value="P:fatty acid metabolic process"/>
    <property type="evidence" value="ECO:0007669"/>
    <property type="project" value="UniProtKB-KW"/>
</dbReference>
<feature type="domain" description="Galectin" evidence="11">
    <location>
        <begin position="380"/>
        <end position="511"/>
    </location>
</feature>
<evidence type="ECO:0000256" key="2">
    <source>
        <dbReference type="ARBA" id="ARBA00005254"/>
    </source>
</evidence>
<dbReference type="InterPro" id="IPR001079">
    <property type="entry name" value="Galectin_CRD"/>
</dbReference>
<comment type="function">
    <text evidence="8">Galectin that binds lactose and a related range of sugars. May be involved in the assembly of adherens junctions.</text>
</comment>
<evidence type="ECO:0000256" key="7">
    <source>
        <dbReference type="ARBA" id="ARBA00023235"/>
    </source>
</evidence>
<evidence type="ECO:0000256" key="5">
    <source>
        <dbReference type="ARBA" id="ARBA00022832"/>
    </source>
</evidence>
<comment type="similarity">
    <text evidence="2 10">Belongs to the enoyl-CoA hydratase/isomerase family.</text>
</comment>
<dbReference type="Gene3D" id="3.90.226.10">
    <property type="entry name" value="2-enoyl-CoA Hydratase, Chain A, domain 1"/>
    <property type="match status" value="1"/>
</dbReference>
<dbReference type="EMBL" id="VBQZ03000154">
    <property type="protein sequence ID" value="MXQ96142.1"/>
    <property type="molecule type" value="Genomic_DNA"/>
</dbReference>
<dbReference type="Gene3D" id="1.10.12.10">
    <property type="entry name" value="Lyase 2-enoyl-coa Hydratase, Chain A, domain 2"/>
    <property type="match status" value="1"/>
</dbReference>
<evidence type="ECO:0000256" key="9">
    <source>
        <dbReference type="ARBA" id="ARBA00071320"/>
    </source>
</evidence>
<organism evidence="12 13">
    <name type="scientific">Bos mutus</name>
    <name type="common">wild yak</name>
    <dbReference type="NCBI Taxonomy" id="72004"/>
    <lineage>
        <taxon>Eukaryota</taxon>
        <taxon>Metazoa</taxon>
        <taxon>Chordata</taxon>
        <taxon>Craniata</taxon>
        <taxon>Vertebrata</taxon>
        <taxon>Euteleostomi</taxon>
        <taxon>Mammalia</taxon>
        <taxon>Eutheria</taxon>
        <taxon>Laurasiatheria</taxon>
        <taxon>Artiodactyla</taxon>
        <taxon>Ruminantia</taxon>
        <taxon>Pecora</taxon>
        <taxon>Bovidae</taxon>
        <taxon>Bovinae</taxon>
        <taxon>Bos</taxon>
    </lineage>
</organism>
<evidence type="ECO:0000313" key="12">
    <source>
        <dbReference type="EMBL" id="MXQ96142.1"/>
    </source>
</evidence>
<comment type="pathway">
    <text evidence="1">Lipid metabolism; fatty acid beta-oxidation.</text>
</comment>
<evidence type="ECO:0000256" key="6">
    <source>
        <dbReference type="ARBA" id="ARBA00023098"/>
    </source>
</evidence>
<dbReference type="Pfam" id="PF00337">
    <property type="entry name" value="Gal-bind_lectin"/>
    <property type="match status" value="2"/>
</dbReference>
<dbReference type="SUPFAM" id="SSF52096">
    <property type="entry name" value="ClpP/crotonase"/>
    <property type="match status" value="1"/>
</dbReference>
<dbReference type="PANTHER" id="PTHR43149">
    <property type="entry name" value="ENOYL-COA HYDRATASE"/>
    <property type="match status" value="1"/>
</dbReference>
<evidence type="ECO:0000259" key="11">
    <source>
        <dbReference type="PROSITE" id="PS51304"/>
    </source>
</evidence>
<evidence type="ECO:0000256" key="8">
    <source>
        <dbReference type="ARBA" id="ARBA00055823"/>
    </source>
</evidence>
<keyword evidence="3" id="KW-0430">Lectin</keyword>
<dbReference type="InterPro" id="IPR001753">
    <property type="entry name" value="Enoyl-CoA_hydra/iso"/>
</dbReference>
<dbReference type="GO" id="GO:0051750">
    <property type="term" value="F:delta(3,5)-delta(2,4)-dienoyl-CoA isomerase activity"/>
    <property type="evidence" value="ECO:0007669"/>
    <property type="project" value="TreeGrafter"/>
</dbReference>
<dbReference type="CDD" id="cd06558">
    <property type="entry name" value="crotonase-like"/>
    <property type="match status" value="1"/>
</dbReference>
<dbReference type="SMART" id="SM00276">
    <property type="entry name" value="GLECT"/>
    <property type="match status" value="2"/>
</dbReference>
<dbReference type="InterPro" id="IPR045002">
    <property type="entry name" value="Ech1-like"/>
</dbReference>
<dbReference type="GO" id="GO:0030246">
    <property type="term" value="F:carbohydrate binding"/>
    <property type="evidence" value="ECO:0007669"/>
    <property type="project" value="UniProtKB-KW"/>
</dbReference>
<dbReference type="InterPro" id="IPR029045">
    <property type="entry name" value="ClpP/crotonase-like_dom_sf"/>
</dbReference>
<dbReference type="InterPro" id="IPR014748">
    <property type="entry name" value="Enoyl-CoA_hydra_C"/>
</dbReference>
<dbReference type="PANTHER" id="PTHR43149:SF1">
    <property type="entry name" value="DELTA(3,5)-DELTA(2,4)-DIENOYL-COA ISOMERASE, MITOCHONDRIAL"/>
    <property type="match status" value="1"/>
</dbReference>
<dbReference type="Pfam" id="PF00378">
    <property type="entry name" value="ECH_1"/>
    <property type="match status" value="1"/>
</dbReference>
<proteinExistence type="inferred from homology"/>
<evidence type="ECO:0000256" key="1">
    <source>
        <dbReference type="ARBA" id="ARBA00005005"/>
    </source>
</evidence>
<dbReference type="InterPro" id="IPR013320">
    <property type="entry name" value="ConA-like_dom_sf"/>
</dbReference>
<dbReference type="InterPro" id="IPR018376">
    <property type="entry name" value="Enoyl-CoA_hyd/isom_CS"/>
</dbReference>
<dbReference type="Proteomes" id="UP000322234">
    <property type="component" value="Unassembled WGS sequence"/>
</dbReference>
<name>A0A6B0S2G9_9CETA</name>
<evidence type="ECO:0000256" key="3">
    <source>
        <dbReference type="ARBA" id="ARBA00022734"/>
    </source>
</evidence>
<dbReference type="SUPFAM" id="SSF49899">
    <property type="entry name" value="Concanavalin A-like lectins/glucanases"/>
    <property type="match status" value="2"/>
</dbReference>
<feature type="domain" description="Galectin" evidence="11">
    <location>
        <begin position="569"/>
        <end position="698"/>
    </location>
</feature>
<keyword evidence="4" id="KW-0677">Repeat</keyword>
<dbReference type="FunFam" id="3.90.226.10:FF:000024">
    <property type="entry name" value="Delta3,5-delta2,4-dienoyl-CoA isomerase"/>
    <property type="match status" value="1"/>
</dbReference>
<dbReference type="AlphaFoldDB" id="A0A6B0S2G9"/>
<keyword evidence="6" id="KW-0443">Lipid metabolism</keyword>
<evidence type="ECO:0000313" key="13">
    <source>
        <dbReference type="Proteomes" id="UP000322234"/>
    </source>
</evidence>
<comment type="caution">
    <text evidence="12">The sequence shown here is derived from an EMBL/GenBank/DDBJ whole genome shotgun (WGS) entry which is preliminary data.</text>
</comment>
<evidence type="ECO:0000256" key="10">
    <source>
        <dbReference type="RuleBase" id="RU003707"/>
    </source>
</evidence>
<dbReference type="Gene3D" id="2.60.120.200">
    <property type="match status" value="2"/>
</dbReference>
<dbReference type="PROSITE" id="PS00166">
    <property type="entry name" value="ENOYL_COA_HYDRATASE"/>
    <property type="match status" value="1"/>
</dbReference>
<dbReference type="SMART" id="SM00908">
    <property type="entry name" value="Gal-bind_lectin"/>
    <property type="match status" value="2"/>
</dbReference>